<evidence type="ECO:0000313" key="3">
    <source>
        <dbReference type="Proteomes" id="UP000077266"/>
    </source>
</evidence>
<dbReference type="InParanoid" id="A0A165I878"/>
<organism evidence="2 3">
    <name type="scientific">Exidia glandulosa HHB12029</name>
    <dbReference type="NCBI Taxonomy" id="1314781"/>
    <lineage>
        <taxon>Eukaryota</taxon>
        <taxon>Fungi</taxon>
        <taxon>Dikarya</taxon>
        <taxon>Basidiomycota</taxon>
        <taxon>Agaricomycotina</taxon>
        <taxon>Agaricomycetes</taxon>
        <taxon>Auriculariales</taxon>
        <taxon>Exidiaceae</taxon>
        <taxon>Exidia</taxon>
    </lineage>
</organism>
<feature type="compositionally biased region" description="Basic residues" evidence="1">
    <location>
        <begin position="90"/>
        <end position="104"/>
    </location>
</feature>
<proteinExistence type="predicted"/>
<dbReference type="AlphaFoldDB" id="A0A165I878"/>
<protein>
    <submittedName>
        <fullName evidence="2">Uncharacterized protein</fullName>
    </submittedName>
</protein>
<evidence type="ECO:0000313" key="2">
    <source>
        <dbReference type="EMBL" id="KZV93042.1"/>
    </source>
</evidence>
<keyword evidence="3" id="KW-1185">Reference proteome</keyword>
<sequence>MQHVPRASVATPVRMRDPLAEEAAYVPADADEVIQGIVSPPSPLSNPHTLQVSSKPHTNAGATPQRHAHKRARPRSRRATARIVNAGTRRGARTARRIAKKKSKSVSAWIEDGDDRLHHPHLQPQPDERTLDAGMGTAKQTETGRSRSRAL</sequence>
<evidence type="ECO:0000256" key="1">
    <source>
        <dbReference type="SAM" id="MobiDB-lite"/>
    </source>
</evidence>
<reference evidence="2 3" key="1">
    <citation type="journal article" date="2016" name="Mol. Biol. Evol.">
        <title>Comparative Genomics of Early-Diverging Mushroom-Forming Fungi Provides Insights into the Origins of Lignocellulose Decay Capabilities.</title>
        <authorList>
            <person name="Nagy L.G."/>
            <person name="Riley R."/>
            <person name="Tritt A."/>
            <person name="Adam C."/>
            <person name="Daum C."/>
            <person name="Floudas D."/>
            <person name="Sun H."/>
            <person name="Yadav J.S."/>
            <person name="Pangilinan J."/>
            <person name="Larsson K.H."/>
            <person name="Matsuura K."/>
            <person name="Barry K."/>
            <person name="Labutti K."/>
            <person name="Kuo R."/>
            <person name="Ohm R.A."/>
            <person name="Bhattacharya S.S."/>
            <person name="Shirouzu T."/>
            <person name="Yoshinaga Y."/>
            <person name="Martin F.M."/>
            <person name="Grigoriev I.V."/>
            <person name="Hibbett D.S."/>
        </authorList>
    </citation>
    <scope>NUCLEOTIDE SEQUENCE [LARGE SCALE GENOMIC DNA]</scope>
    <source>
        <strain evidence="2 3">HHB12029</strain>
    </source>
</reference>
<feature type="compositionally biased region" description="Basic residues" evidence="1">
    <location>
        <begin position="66"/>
        <end position="80"/>
    </location>
</feature>
<dbReference type="Proteomes" id="UP000077266">
    <property type="component" value="Unassembled WGS sequence"/>
</dbReference>
<name>A0A165I878_EXIGL</name>
<dbReference type="EMBL" id="KV425997">
    <property type="protein sequence ID" value="KZV93042.1"/>
    <property type="molecule type" value="Genomic_DNA"/>
</dbReference>
<accession>A0A165I878</accession>
<feature type="compositionally biased region" description="Polar residues" evidence="1">
    <location>
        <begin position="45"/>
        <end position="62"/>
    </location>
</feature>
<gene>
    <name evidence="2" type="ORF">EXIGLDRAFT_57238</name>
</gene>
<feature type="region of interest" description="Disordered" evidence="1">
    <location>
        <begin position="36"/>
        <end position="151"/>
    </location>
</feature>